<dbReference type="EMBL" id="LR796237">
    <property type="protein sequence ID" value="CAB4129766.1"/>
    <property type="molecule type" value="Genomic_DNA"/>
</dbReference>
<keyword evidence="4" id="KW-0966">Cell projection</keyword>
<dbReference type="InterPro" id="IPR001029">
    <property type="entry name" value="Flagellin_N"/>
</dbReference>
<accession>A0A6J5L949</accession>
<dbReference type="GO" id="GO:0005198">
    <property type="term" value="F:structural molecule activity"/>
    <property type="evidence" value="ECO:0007669"/>
    <property type="project" value="InterPro"/>
</dbReference>
<dbReference type="Pfam" id="PF00669">
    <property type="entry name" value="Flagellin_N"/>
    <property type="match status" value="1"/>
</dbReference>
<name>A0A6J5L949_9CAUD</name>
<dbReference type="InterPro" id="IPR001492">
    <property type="entry name" value="Flagellin"/>
</dbReference>
<proteinExistence type="predicted"/>
<dbReference type="PANTHER" id="PTHR42792">
    <property type="entry name" value="FLAGELLIN"/>
    <property type="match status" value="1"/>
</dbReference>
<keyword evidence="1" id="KW-0975">Bacterial flagellum</keyword>
<feature type="domain" description="Flagellin N-terminal" evidence="2">
    <location>
        <begin position="5"/>
        <end position="141"/>
    </location>
</feature>
<dbReference type="InterPro" id="IPR046358">
    <property type="entry name" value="Flagellin_C"/>
</dbReference>
<gene>
    <name evidence="4" type="ORF">UFOVP116_108</name>
</gene>
<keyword evidence="4" id="KW-0969">Cilium</keyword>
<dbReference type="PRINTS" id="PR00207">
    <property type="entry name" value="FLAGELLIN"/>
</dbReference>
<evidence type="ECO:0000313" key="4">
    <source>
        <dbReference type="EMBL" id="CAB4129766.1"/>
    </source>
</evidence>
<evidence type="ECO:0000259" key="3">
    <source>
        <dbReference type="Pfam" id="PF00700"/>
    </source>
</evidence>
<sequence>MISLNSNSISSAIARNLNKNAADLQKVTQQISSGKRILSAADDAAGTGILSSLKNQMASSTAVDKNLSAGNSLLGVADKALGTQQKILSSMRDLATQASSELLSTEQRAAIQSSFAELQTQLDSTVSNAKMFGKNLLNSSATDVKIQSGINSGDTYTLKAAKSDATTLGVNAAAIDLTDATKATAAMTAIDTATGTVGTNQSTIGTMMNGMKQIGENNKTFQTNLTDAISKIEDADIPELSNQLTQLQSKQQLLSSTLGISNQMPSYLLNLIRG</sequence>
<reference evidence="4" key="1">
    <citation type="submission" date="2020-04" db="EMBL/GenBank/DDBJ databases">
        <authorList>
            <person name="Chiriac C."/>
            <person name="Salcher M."/>
            <person name="Ghai R."/>
            <person name="Kavagutti S V."/>
        </authorList>
    </citation>
    <scope>NUCLEOTIDE SEQUENCE</scope>
</reference>
<dbReference type="SUPFAM" id="SSF64518">
    <property type="entry name" value="Phase 1 flagellin"/>
    <property type="match status" value="1"/>
</dbReference>
<dbReference type="Pfam" id="PF00700">
    <property type="entry name" value="Flagellin_C"/>
    <property type="match status" value="1"/>
</dbReference>
<evidence type="ECO:0000259" key="2">
    <source>
        <dbReference type="Pfam" id="PF00669"/>
    </source>
</evidence>
<feature type="domain" description="Flagellin C-terminal" evidence="3">
    <location>
        <begin position="187"/>
        <end position="272"/>
    </location>
</feature>
<organism evidence="4">
    <name type="scientific">uncultured Caudovirales phage</name>
    <dbReference type="NCBI Taxonomy" id="2100421"/>
    <lineage>
        <taxon>Viruses</taxon>
        <taxon>Duplodnaviria</taxon>
        <taxon>Heunggongvirae</taxon>
        <taxon>Uroviricota</taxon>
        <taxon>Caudoviricetes</taxon>
        <taxon>Peduoviridae</taxon>
        <taxon>Maltschvirus</taxon>
        <taxon>Maltschvirus maltsch</taxon>
    </lineage>
</organism>
<evidence type="ECO:0000256" key="1">
    <source>
        <dbReference type="ARBA" id="ARBA00023143"/>
    </source>
</evidence>
<protein>
    <submittedName>
        <fullName evidence="4">Flagellin</fullName>
    </submittedName>
</protein>
<dbReference type="PANTHER" id="PTHR42792:SF2">
    <property type="entry name" value="FLAGELLIN"/>
    <property type="match status" value="1"/>
</dbReference>
<keyword evidence="4" id="KW-0282">Flagellum</keyword>
<dbReference type="Gene3D" id="1.20.1330.10">
    <property type="entry name" value="f41 fragment of flagellin, N-terminal domain"/>
    <property type="match status" value="1"/>
</dbReference>